<name>A0A8S0TS99_OLEEU</name>
<organism evidence="2 3">
    <name type="scientific">Olea europaea subsp. europaea</name>
    <dbReference type="NCBI Taxonomy" id="158383"/>
    <lineage>
        <taxon>Eukaryota</taxon>
        <taxon>Viridiplantae</taxon>
        <taxon>Streptophyta</taxon>
        <taxon>Embryophyta</taxon>
        <taxon>Tracheophyta</taxon>
        <taxon>Spermatophyta</taxon>
        <taxon>Magnoliopsida</taxon>
        <taxon>eudicotyledons</taxon>
        <taxon>Gunneridae</taxon>
        <taxon>Pentapetalae</taxon>
        <taxon>asterids</taxon>
        <taxon>lamiids</taxon>
        <taxon>Lamiales</taxon>
        <taxon>Oleaceae</taxon>
        <taxon>Oleeae</taxon>
        <taxon>Olea</taxon>
    </lineage>
</organism>
<dbReference type="Gramene" id="OE9A029281T1">
    <property type="protein sequence ID" value="OE9A029281C1"/>
    <property type="gene ID" value="OE9A029281"/>
</dbReference>
<evidence type="ECO:0000313" key="3">
    <source>
        <dbReference type="Proteomes" id="UP000594638"/>
    </source>
</evidence>
<evidence type="ECO:0000313" key="2">
    <source>
        <dbReference type="EMBL" id="CAA3006419.1"/>
    </source>
</evidence>
<accession>A0A8S0TS99</accession>
<reference evidence="2 3" key="1">
    <citation type="submission" date="2019-12" db="EMBL/GenBank/DDBJ databases">
        <authorList>
            <person name="Alioto T."/>
            <person name="Alioto T."/>
            <person name="Gomez Garrido J."/>
        </authorList>
    </citation>
    <scope>NUCLEOTIDE SEQUENCE [LARGE SCALE GENOMIC DNA]</scope>
</reference>
<comment type="caution">
    <text evidence="2">The sequence shown here is derived from an EMBL/GenBank/DDBJ whole genome shotgun (WGS) entry which is preliminary data.</text>
</comment>
<evidence type="ECO:0000256" key="1">
    <source>
        <dbReference type="SAM" id="MobiDB-lite"/>
    </source>
</evidence>
<gene>
    <name evidence="2" type="ORF">OLEA9_A029281</name>
</gene>
<sequence length="86" mass="9149">MSLAAQVRGSARERVGRAGVKSSIRADGGGANVQKLRDNQTPVRTDRKCPAELVPSDEPKVAVARSKSRPEAEGQPTPAARDTRVE</sequence>
<protein>
    <submittedName>
        <fullName evidence="2">Uncharacterized protein</fullName>
    </submittedName>
</protein>
<proteinExistence type="predicted"/>
<keyword evidence="3" id="KW-1185">Reference proteome</keyword>
<feature type="region of interest" description="Disordered" evidence="1">
    <location>
        <begin position="1"/>
        <end position="86"/>
    </location>
</feature>
<dbReference type="AlphaFoldDB" id="A0A8S0TS99"/>
<dbReference type="EMBL" id="CACTIH010007260">
    <property type="protein sequence ID" value="CAA3006419.1"/>
    <property type="molecule type" value="Genomic_DNA"/>
</dbReference>
<dbReference type="Proteomes" id="UP000594638">
    <property type="component" value="Unassembled WGS sequence"/>
</dbReference>